<evidence type="ECO:0000313" key="1">
    <source>
        <dbReference type="EMBL" id="KAJ8990238.1"/>
    </source>
</evidence>
<dbReference type="Proteomes" id="UP001161757">
    <property type="component" value="Unassembled WGS sequence"/>
</dbReference>
<dbReference type="AlphaFoldDB" id="A0AAN6ITY8"/>
<sequence length="110" mass="11862">MLKTPRTPTTGNLFKDESGFNTSCPLEPSGNCDPLIPGFGEGQAGPFAPKIERASFNHITPSPPPLAYPLIRLFSDYCCLTAQLWAADCHAGGLPIIRSMLFPDTFDFSG</sequence>
<name>A0AAN6ITY8_EXODE</name>
<protein>
    <submittedName>
        <fullName evidence="1">Uncharacterized protein</fullName>
    </submittedName>
</protein>
<comment type="caution">
    <text evidence="1">The sequence shown here is derived from an EMBL/GenBank/DDBJ whole genome shotgun (WGS) entry which is preliminary data.</text>
</comment>
<proteinExistence type="predicted"/>
<accession>A0AAN6ITY8</accession>
<evidence type="ECO:0000313" key="2">
    <source>
        <dbReference type="Proteomes" id="UP001161757"/>
    </source>
</evidence>
<reference evidence="1" key="1">
    <citation type="submission" date="2023-01" db="EMBL/GenBank/DDBJ databases">
        <title>Exophiala dermititidis isolated from Cystic Fibrosis Patient.</title>
        <authorList>
            <person name="Kurbessoian T."/>
            <person name="Crocker A."/>
            <person name="Murante D."/>
            <person name="Hogan D.A."/>
            <person name="Stajich J.E."/>
        </authorList>
    </citation>
    <scope>NUCLEOTIDE SEQUENCE</scope>
    <source>
        <strain evidence="1">Ex8</strain>
    </source>
</reference>
<gene>
    <name evidence="1" type="ORF">HRR80_005725</name>
</gene>
<dbReference type="EMBL" id="JAJGCB010000011">
    <property type="protein sequence ID" value="KAJ8990238.1"/>
    <property type="molecule type" value="Genomic_DNA"/>
</dbReference>
<organism evidence="1 2">
    <name type="scientific">Exophiala dermatitidis</name>
    <name type="common">Black yeast-like fungus</name>
    <name type="synonym">Wangiella dermatitidis</name>
    <dbReference type="NCBI Taxonomy" id="5970"/>
    <lineage>
        <taxon>Eukaryota</taxon>
        <taxon>Fungi</taxon>
        <taxon>Dikarya</taxon>
        <taxon>Ascomycota</taxon>
        <taxon>Pezizomycotina</taxon>
        <taxon>Eurotiomycetes</taxon>
        <taxon>Chaetothyriomycetidae</taxon>
        <taxon>Chaetothyriales</taxon>
        <taxon>Herpotrichiellaceae</taxon>
        <taxon>Exophiala</taxon>
    </lineage>
</organism>